<dbReference type="FunFam" id="2.40.160.120:FF:000002">
    <property type="entry name" value="Oxysterol-binding protein"/>
    <property type="match status" value="1"/>
</dbReference>
<dbReference type="SUPFAM" id="SSF144000">
    <property type="entry name" value="Oxysterol-binding protein-like"/>
    <property type="match status" value="1"/>
</dbReference>
<evidence type="ECO:0000259" key="10">
    <source>
        <dbReference type="PROSITE" id="PS50003"/>
    </source>
</evidence>
<dbReference type="Pfam" id="PF01237">
    <property type="entry name" value="Oxysterol_BP"/>
    <property type="match status" value="1"/>
</dbReference>
<dbReference type="SUPFAM" id="SSF50729">
    <property type="entry name" value="PH domain-like"/>
    <property type="match status" value="1"/>
</dbReference>
<feature type="region of interest" description="Disordered" evidence="9">
    <location>
        <begin position="779"/>
        <end position="798"/>
    </location>
</feature>
<evidence type="ECO:0000313" key="12">
    <source>
        <dbReference type="Proteomes" id="UP001292079"/>
    </source>
</evidence>
<dbReference type="Pfam" id="PF00169">
    <property type="entry name" value="PH"/>
    <property type="match status" value="1"/>
</dbReference>
<dbReference type="Gene3D" id="2.40.160.120">
    <property type="match status" value="1"/>
</dbReference>
<evidence type="ECO:0000256" key="4">
    <source>
        <dbReference type="ARBA" id="ARBA00050284"/>
    </source>
</evidence>
<keyword evidence="3" id="KW-0446">Lipid-binding</keyword>
<dbReference type="PANTHER" id="PTHR16275:SF8">
    <property type="entry name" value="COILED-COIL DOMAIN-CONTAINING PROTEIN 40"/>
    <property type="match status" value="1"/>
</dbReference>
<proteinExistence type="inferred from homology"/>
<dbReference type="InterPro" id="IPR037239">
    <property type="entry name" value="OSBP_sf"/>
</dbReference>
<reference evidence="11" key="2">
    <citation type="journal article" date="2023" name="Infect Dis Poverty">
        <title>Chromosome-scale genome of the human blood fluke Schistosoma mekongi and its implications for public health.</title>
        <authorList>
            <person name="Zhou M."/>
            <person name="Xu L."/>
            <person name="Xu D."/>
            <person name="Chen W."/>
            <person name="Khan J."/>
            <person name="Hu Y."/>
            <person name="Huang H."/>
            <person name="Wei H."/>
            <person name="Zhang Y."/>
            <person name="Chusongsang P."/>
            <person name="Tanasarnprasert K."/>
            <person name="Hu X."/>
            <person name="Limpanont Y."/>
            <person name="Lv Z."/>
        </authorList>
    </citation>
    <scope>NUCLEOTIDE SEQUENCE</scope>
    <source>
        <strain evidence="11">LV_2022a</strain>
    </source>
</reference>
<dbReference type="GO" id="GO:0035082">
    <property type="term" value="P:axoneme assembly"/>
    <property type="evidence" value="ECO:0007669"/>
    <property type="project" value="InterPro"/>
</dbReference>
<comment type="catalytic activity">
    <reaction evidence="4">
        <text>a 1,2-diacyl-sn-glycero-3-phospho-(1D-myo-inositol 4-phosphate)(out) + a 1,2-diacyl-sn-glycero-3-phospho-L-serine(in) = a 1,2-diacyl-sn-glycero-3-phospho-(1D-myo-inositol 4-phosphate)(in) + a 1,2-diacyl-sn-glycero-3-phospho-L-serine(out)</text>
        <dbReference type="Rhea" id="RHEA:81667"/>
        <dbReference type="ChEBI" id="CHEBI:57262"/>
        <dbReference type="ChEBI" id="CHEBI:58178"/>
    </reaction>
</comment>
<keyword evidence="12" id="KW-1185">Reference proteome</keyword>
<dbReference type="PANTHER" id="PTHR16275">
    <property type="entry name" value="COILED-COIL DOMAIN-CONTAINING PROTEIN 40"/>
    <property type="match status" value="1"/>
</dbReference>
<dbReference type="InterPro" id="IPR000648">
    <property type="entry name" value="Oxysterol-bd"/>
</dbReference>
<dbReference type="Gene3D" id="3.30.70.3490">
    <property type="match status" value="1"/>
</dbReference>
<feature type="domain" description="PH" evidence="10">
    <location>
        <begin position="1"/>
        <end position="95"/>
    </location>
</feature>
<dbReference type="InterPro" id="IPR018494">
    <property type="entry name" value="Oxysterol-bd_CS"/>
</dbReference>
<dbReference type="PROSITE" id="PS50003">
    <property type="entry name" value="PH_DOMAIN"/>
    <property type="match status" value="1"/>
</dbReference>
<evidence type="ECO:0000256" key="9">
    <source>
        <dbReference type="SAM" id="MobiDB-lite"/>
    </source>
</evidence>
<comment type="similarity">
    <text evidence="6">Belongs to the OSBP family.</text>
</comment>
<evidence type="ECO:0000256" key="2">
    <source>
        <dbReference type="ARBA" id="ARBA00023055"/>
    </source>
</evidence>
<evidence type="ECO:0000256" key="1">
    <source>
        <dbReference type="ARBA" id="ARBA00022448"/>
    </source>
</evidence>
<reference evidence="11" key="1">
    <citation type="submission" date="2022-04" db="EMBL/GenBank/DDBJ databases">
        <authorList>
            <person name="Xu L."/>
            <person name="Lv Z."/>
        </authorList>
    </citation>
    <scope>NUCLEOTIDE SEQUENCE</scope>
    <source>
        <strain evidence="11">LV_2022a</strain>
    </source>
</reference>
<organism evidence="11 12">
    <name type="scientific">Schistosoma mekongi</name>
    <name type="common">Parasitic worm</name>
    <dbReference type="NCBI Taxonomy" id="38744"/>
    <lineage>
        <taxon>Eukaryota</taxon>
        <taxon>Metazoa</taxon>
        <taxon>Spiralia</taxon>
        <taxon>Lophotrochozoa</taxon>
        <taxon>Platyhelminthes</taxon>
        <taxon>Trematoda</taxon>
        <taxon>Digenea</taxon>
        <taxon>Strigeidida</taxon>
        <taxon>Schistosomatoidea</taxon>
        <taxon>Schistosomatidae</taxon>
        <taxon>Schistosoma</taxon>
    </lineage>
</organism>
<evidence type="ECO:0000256" key="5">
    <source>
        <dbReference type="ARBA" id="ARBA00055284"/>
    </source>
</evidence>
<dbReference type="InterPro" id="IPR001849">
    <property type="entry name" value="PH_domain"/>
</dbReference>
<dbReference type="PROSITE" id="PS01013">
    <property type="entry name" value="OSBP"/>
    <property type="match status" value="1"/>
</dbReference>
<feature type="compositionally biased region" description="Polar residues" evidence="9">
    <location>
        <begin position="244"/>
        <end position="266"/>
    </location>
</feature>
<protein>
    <recommendedName>
        <fullName evidence="7">Oxysterol-binding protein</fullName>
    </recommendedName>
</protein>
<feature type="coiled-coil region" evidence="8">
    <location>
        <begin position="1031"/>
        <end position="1392"/>
    </location>
</feature>
<sequence>MEGPLSKWTNVVNGWQYRWFVLDISLGVLSYYTSKEKMMRGDRRGCVKLKNAQVGIDDEDDSTFTITVDHKTFHFQARDSDERQKWLDALQEARDLHTQNYALLNQTNRLLEHPCCLSEFDRRIVEADAFLQILIDQHEQLVGHIPSSDECRPEIMSAVTFRMQRLIELVKKTIVCLQFARGSFTGTYRIPITLNDTFVSDGVDTQRALHIDASRANNVYCLFKVKDYDLQVKHSINHHALPDSQGSELNEDNPFTSCQESLSSASPVIIQKSSRKHSTRNSRRLDKSKLQKRPSSTTESSFECRSIRSNTEQLEAISSSLPSDAVISKRCFDRLDSPSSNYPPLSIPRMPIRSYSSSDDDRAQLDQEEEEEEFFDTQEDISVNCMMTNSPPTTKDNTNMNSSHSNPTVLVTKSGRFRSCQSSSNNPIDLSTDNVFDELYDDENEEELGSVQSHGSVITHLLSQLRIGMDLTRITLPTFILERRSTLEMYADFLAHADLWAVIPKSQTPRDRMVACLRWYLSAFHAGRRSSVAKKPYNPTLGEIFRCYWPLSMDTGKNSINTSEKPQDTLYNSGPVPWAPKNSVVFLAEQVSHHPPISAFYAEHVSNRIAVDGHLWTKSKFLGLSIAVEMVGSAVISLLNHDEEYVVTFPCGYGRNILTIPWIELGGKTSITCPRTGYVANIEFRTKPFYGGKKDTLRAEVFGPNDKKAFLTVEGEWNDKMLAKWSNGKNELFIDTRTLPTLKKHVLPRSRQEENESRRLWEEVTYNLKVGNIDAASDAKHRLEQRQRDLARQRRDSKCTWTPEHFRGEGENWIYRHPLVQRQHQSYDENTFFMEPQSSPNTSRMDLSDNSDTQNEQSIDRSRGLANENEETNDLRHNVYNGDDEGVGDDGNELIVLDPDHPLMTRFQELLKTLLMKHIHNSEMRLREKNEELKREKTFYVEIGCNLYNLQQNLSKYQLHLNNKHNEYAEQHMKYNDAQRKLVALREDYQHSVKTMFEETRKMHSMRDEVDGLCLRLYYLNKAKQDVIGDLMVLQRAAKKVNLDLDKFEEEKLKQDILVDRIQTKVDQLKDDITLFEAQIEAQEVEMNTSQRLLNEAEAQKITINIDKSHLLAQWKTSLLGLRRRNEAYTSLLKAYNQLKEELLVLENEQTAYQRSISKEQEAHEQLTALRNKNESDLNTLRKQLLQTETKLEADKQSYTTYTRILQETERNLFHAKTENNTAQTNVNNILKQLEKKVLEKEDLERKISEELRARLTAQKAVNYVKKISMNLQDQSRELLTQIVQTENQVAKDELGVAHKKTSNIQLQEKVNELEKEIANKNLIITKLESEIHHANILVERKQGNIDILNKKLERLIRECGGEEVGPLDAQLNNLNKAITLKQDEIGELEQQWLKEQNELVIKINERDKLAESLTRISKQFSILTQKKLRIDNEIAIQEREKNYMNKELKHLQDDITRINTMIAKEKTTEENLSNENKLTEMDFIHSLKEKETEAINLQEKVDTTLKDKEDLLNELVEVERTIMLWEKKVQLCEETKKSVDCDVGQGEMSVMRHEIHRMEIRKSSLLQQQERLIQALERSVSKRDTIVTQSDVLQSRKDKSQIRITAQRQIDELKRKLKIVKQNSVVCAKELEEFEAKTNKLENELSIKKGDVEAEQKKADELVKKLQSLSDRKQLDLFELQVRQHTATYWEQIKQNKYRRLCPSASSAENERTRQVNRARSLVVIIDQLVTEFPQIQQNLEPVRYLLESKLKFENDRLETDVDTSDNKGLL</sequence>
<dbReference type="GO" id="GO:0006869">
    <property type="term" value="P:lipid transport"/>
    <property type="evidence" value="ECO:0007669"/>
    <property type="project" value="UniProtKB-KW"/>
</dbReference>
<comment type="function">
    <text evidence="5">Interacts with OSBPL11 to function as lipid transfer proteins. Together they form a heterodimer that localizes at the ER-trans-Golgi membrane contact sites, and exchanges phosphatidylserine (1,2-diacyl-sn-glycero-3-phospho-L-serine, PS) for phosphatidylinositol-4-phosphate (1,2-diacyl-sn-glycero-3-phospho-(1D-myo-inositol 4-phosphate), PI(4)P) between the two organelles, a step that is critical for sphingomyelin synthesis in the Golgi complex.</text>
</comment>
<keyword evidence="8" id="KW-0175">Coiled coil</keyword>
<dbReference type="InterPro" id="IPR011993">
    <property type="entry name" value="PH-like_dom_sf"/>
</dbReference>
<evidence type="ECO:0000256" key="3">
    <source>
        <dbReference type="ARBA" id="ARBA00023121"/>
    </source>
</evidence>
<dbReference type="FunFam" id="1.10.287.2720:FF:000001">
    <property type="entry name" value="Oxysterol-binding OBPalpha"/>
    <property type="match status" value="1"/>
</dbReference>
<dbReference type="Gene3D" id="2.30.29.30">
    <property type="entry name" value="Pleckstrin-homology domain (PH domain)/Phosphotyrosine-binding domain (PTB)"/>
    <property type="match status" value="1"/>
</dbReference>
<feature type="compositionally biased region" description="Basic residues" evidence="9">
    <location>
        <begin position="273"/>
        <end position="282"/>
    </location>
</feature>
<evidence type="ECO:0000256" key="7">
    <source>
        <dbReference type="RuleBase" id="RU003845"/>
    </source>
</evidence>
<feature type="region of interest" description="Disordered" evidence="9">
    <location>
        <begin position="832"/>
        <end position="886"/>
    </location>
</feature>
<comment type="caution">
    <text evidence="11">The sequence shown here is derived from an EMBL/GenBank/DDBJ whole genome shotgun (WGS) entry which is preliminary data.</text>
</comment>
<dbReference type="EMBL" id="JALJAT010000001">
    <property type="protein sequence ID" value="KAK4476271.1"/>
    <property type="molecule type" value="Genomic_DNA"/>
</dbReference>
<evidence type="ECO:0000313" key="11">
    <source>
        <dbReference type="EMBL" id="KAK4476271.1"/>
    </source>
</evidence>
<feature type="coiled-coil region" evidence="8">
    <location>
        <begin position="1604"/>
        <end position="1673"/>
    </location>
</feature>
<gene>
    <name evidence="11" type="ORF">MN116_001476</name>
</gene>
<feature type="coiled-coil region" evidence="8">
    <location>
        <begin position="1488"/>
        <end position="1529"/>
    </location>
</feature>
<dbReference type="GO" id="GO:0008289">
    <property type="term" value="F:lipid binding"/>
    <property type="evidence" value="ECO:0007669"/>
    <property type="project" value="UniProtKB-KW"/>
</dbReference>
<name>A0AAE1ZL18_SCHME</name>
<feature type="region of interest" description="Disordered" evidence="9">
    <location>
        <begin position="337"/>
        <end position="366"/>
    </location>
</feature>
<keyword evidence="2 7" id="KW-0445">Lipid transport</keyword>
<dbReference type="InterPro" id="IPR037386">
    <property type="entry name" value="CCDC40"/>
</dbReference>
<evidence type="ECO:0000256" key="8">
    <source>
        <dbReference type="SAM" id="Coils"/>
    </source>
</evidence>
<dbReference type="FunFam" id="2.30.29.30:FF:000089">
    <property type="entry name" value="Oxysterol-binding protein"/>
    <property type="match status" value="1"/>
</dbReference>
<dbReference type="Gene3D" id="1.10.287.2720">
    <property type="match status" value="1"/>
</dbReference>
<feature type="compositionally biased region" description="Polar residues" evidence="9">
    <location>
        <begin position="293"/>
        <end position="305"/>
    </location>
</feature>
<dbReference type="SMART" id="SM00233">
    <property type="entry name" value="PH"/>
    <property type="match status" value="1"/>
</dbReference>
<dbReference type="CDD" id="cd13290">
    <property type="entry name" value="PH_ORP9"/>
    <property type="match status" value="1"/>
</dbReference>
<keyword evidence="1 7" id="KW-0813">Transport</keyword>
<dbReference type="GO" id="GO:0005737">
    <property type="term" value="C:cytoplasm"/>
    <property type="evidence" value="ECO:0007669"/>
    <property type="project" value="TreeGrafter"/>
</dbReference>
<dbReference type="Proteomes" id="UP001292079">
    <property type="component" value="Unassembled WGS sequence"/>
</dbReference>
<accession>A0AAE1ZL18</accession>
<evidence type="ECO:0000256" key="6">
    <source>
        <dbReference type="RuleBase" id="RU003844"/>
    </source>
</evidence>
<feature type="compositionally biased region" description="Polar residues" evidence="9">
    <location>
        <begin position="836"/>
        <end position="857"/>
    </location>
</feature>
<feature type="region of interest" description="Disordered" evidence="9">
    <location>
        <begin position="241"/>
        <end position="305"/>
    </location>
</feature>